<organism evidence="2 3">
    <name type="scientific">Apostasia shenzhenica</name>
    <dbReference type="NCBI Taxonomy" id="1088818"/>
    <lineage>
        <taxon>Eukaryota</taxon>
        <taxon>Viridiplantae</taxon>
        <taxon>Streptophyta</taxon>
        <taxon>Embryophyta</taxon>
        <taxon>Tracheophyta</taxon>
        <taxon>Spermatophyta</taxon>
        <taxon>Magnoliopsida</taxon>
        <taxon>Liliopsida</taxon>
        <taxon>Asparagales</taxon>
        <taxon>Orchidaceae</taxon>
        <taxon>Apostasioideae</taxon>
        <taxon>Apostasia</taxon>
    </lineage>
</organism>
<sequence length="101" mass="10275">MGRKALGRERNGRSVRGGLAGATNEGAAGAAGAPTGSRSGRADWSAGVGAQTGLARPDRVELRIHVVGAGTSSATLPLYSATDIGRLRLHRNNAPDFNDVP</sequence>
<dbReference type="Proteomes" id="UP000236161">
    <property type="component" value="Unassembled WGS sequence"/>
</dbReference>
<feature type="region of interest" description="Disordered" evidence="1">
    <location>
        <begin position="1"/>
        <end position="52"/>
    </location>
</feature>
<feature type="compositionally biased region" description="Basic and acidic residues" evidence="1">
    <location>
        <begin position="1"/>
        <end position="12"/>
    </location>
</feature>
<evidence type="ECO:0000313" key="2">
    <source>
        <dbReference type="EMBL" id="PKA64151.1"/>
    </source>
</evidence>
<keyword evidence="3" id="KW-1185">Reference proteome</keyword>
<reference evidence="2 3" key="1">
    <citation type="journal article" date="2017" name="Nature">
        <title>The Apostasia genome and the evolution of orchids.</title>
        <authorList>
            <person name="Zhang G.Q."/>
            <person name="Liu K.W."/>
            <person name="Li Z."/>
            <person name="Lohaus R."/>
            <person name="Hsiao Y.Y."/>
            <person name="Niu S.C."/>
            <person name="Wang J.Y."/>
            <person name="Lin Y.C."/>
            <person name="Xu Q."/>
            <person name="Chen L.J."/>
            <person name="Yoshida K."/>
            <person name="Fujiwara S."/>
            <person name="Wang Z.W."/>
            <person name="Zhang Y.Q."/>
            <person name="Mitsuda N."/>
            <person name="Wang M."/>
            <person name="Liu G.H."/>
            <person name="Pecoraro L."/>
            <person name="Huang H.X."/>
            <person name="Xiao X.J."/>
            <person name="Lin M."/>
            <person name="Wu X.Y."/>
            <person name="Wu W.L."/>
            <person name="Chen Y.Y."/>
            <person name="Chang S.B."/>
            <person name="Sakamoto S."/>
            <person name="Ohme-Takagi M."/>
            <person name="Yagi M."/>
            <person name="Zeng S.J."/>
            <person name="Shen C.Y."/>
            <person name="Yeh C.M."/>
            <person name="Luo Y.B."/>
            <person name="Tsai W.C."/>
            <person name="Van de Peer Y."/>
            <person name="Liu Z.J."/>
        </authorList>
    </citation>
    <scope>NUCLEOTIDE SEQUENCE [LARGE SCALE GENOMIC DNA]</scope>
    <source>
        <strain evidence="3">cv. Shenzhen</strain>
        <tissue evidence="2">Stem</tissue>
    </source>
</reference>
<feature type="compositionally biased region" description="Low complexity" evidence="1">
    <location>
        <begin position="21"/>
        <end position="39"/>
    </location>
</feature>
<accession>A0A2I0B8S4</accession>
<dbReference type="AlphaFoldDB" id="A0A2I0B8S4"/>
<proteinExistence type="predicted"/>
<name>A0A2I0B8S4_9ASPA</name>
<protein>
    <submittedName>
        <fullName evidence="2">Uncharacterized protein</fullName>
    </submittedName>
</protein>
<gene>
    <name evidence="2" type="ORF">AXF42_Ash005164</name>
</gene>
<evidence type="ECO:0000313" key="3">
    <source>
        <dbReference type="Proteomes" id="UP000236161"/>
    </source>
</evidence>
<dbReference type="EMBL" id="KZ451906">
    <property type="protein sequence ID" value="PKA64151.1"/>
    <property type="molecule type" value="Genomic_DNA"/>
</dbReference>
<evidence type="ECO:0000256" key="1">
    <source>
        <dbReference type="SAM" id="MobiDB-lite"/>
    </source>
</evidence>